<dbReference type="Proteomes" id="UP000593573">
    <property type="component" value="Unassembled WGS sequence"/>
</dbReference>
<dbReference type="AlphaFoldDB" id="A0A7J8W020"/>
<dbReference type="CDD" id="cd06222">
    <property type="entry name" value="RNase_H_like"/>
    <property type="match status" value="1"/>
</dbReference>
<evidence type="ECO:0000313" key="4">
    <source>
        <dbReference type="Proteomes" id="UP000593573"/>
    </source>
</evidence>
<evidence type="ECO:0000313" key="3">
    <source>
        <dbReference type="EMBL" id="MBA0668202.1"/>
    </source>
</evidence>
<dbReference type="InterPro" id="IPR053151">
    <property type="entry name" value="RNase_H-like"/>
</dbReference>
<dbReference type="InterPro" id="IPR044730">
    <property type="entry name" value="RNase_H-like_dom_plant"/>
</dbReference>
<keyword evidence="1" id="KW-0812">Transmembrane</keyword>
<sequence length="137" mass="14937">AITTHDKTPLLGPHYFVLTPLPLVLIFSIPILTFSTDSRPTGHVSTEHAVLSIPRTDVLMSGFSVPGGVICDGKGKWILGYNRSLGKCLVAVVELWGILDGLLLLQKQGYAKVIIQSDNLENVISIYESKFYGQKAL</sequence>
<proteinExistence type="predicted"/>
<gene>
    <name evidence="3" type="ORF">Goklo_001146</name>
</gene>
<name>A0A7J8W020_9ROSI</name>
<evidence type="ECO:0000259" key="2">
    <source>
        <dbReference type="Pfam" id="PF13456"/>
    </source>
</evidence>
<dbReference type="Pfam" id="PF13456">
    <property type="entry name" value="RVT_3"/>
    <property type="match status" value="1"/>
</dbReference>
<organism evidence="3 4">
    <name type="scientific">Gossypium klotzschianum</name>
    <dbReference type="NCBI Taxonomy" id="34286"/>
    <lineage>
        <taxon>Eukaryota</taxon>
        <taxon>Viridiplantae</taxon>
        <taxon>Streptophyta</taxon>
        <taxon>Embryophyta</taxon>
        <taxon>Tracheophyta</taxon>
        <taxon>Spermatophyta</taxon>
        <taxon>Magnoliopsida</taxon>
        <taxon>eudicotyledons</taxon>
        <taxon>Gunneridae</taxon>
        <taxon>Pentapetalae</taxon>
        <taxon>rosids</taxon>
        <taxon>malvids</taxon>
        <taxon>Malvales</taxon>
        <taxon>Malvaceae</taxon>
        <taxon>Malvoideae</taxon>
        <taxon>Gossypium</taxon>
    </lineage>
</organism>
<feature type="domain" description="RNase H type-1" evidence="2">
    <location>
        <begin position="65"/>
        <end position="123"/>
    </location>
</feature>
<dbReference type="GO" id="GO:0004523">
    <property type="term" value="F:RNA-DNA hybrid ribonuclease activity"/>
    <property type="evidence" value="ECO:0007669"/>
    <property type="project" value="InterPro"/>
</dbReference>
<dbReference type="PANTHER" id="PTHR47723">
    <property type="entry name" value="OS05G0353850 PROTEIN"/>
    <property type="match status" value="1"/>
</dbReference>
<evidence type="ECO:0000256" key="1">
    <source>
        <dbReference type="SAM" id="Phobius"/>
    </source>
</evidence>
<reference evidence="3 4" key="1">
    <citation type="journal article" date="2019" name="Genome Biol. Evol.">
        <title>Insights into the evolution of the New World diploid cottons (Gossypium, subgenus Houzingenia) based on genome sequencing.</title>
        <authorList>
            <person name="Grover C.E."/>
            <person name="Arick M.A. 2nd"/>
            <person name="Thrash A."/>
            <person name="Conover J.L."/>
            <person name="Sanders W.S."/>
            <person name="Peterson D.G."/>
            <person name="Frelichowski J.E."/>
            <person name="Scheffler J.A."/>
            <person name="Scheffler B.E."/>
            <person name="Wendel J.F."/>
        </authorList>
    </citation>
    <scope>NUCLEOTIDE SEQUENCE [LARGE SCALE GENOMIC DNA]</scope>
    <source>
        <strain evidence="3">57</strain>
        <tissue evidence="3">Leaf</tissue>
    </source>
</reference>
<protein>
    <recommendedName>
        <fullName evidence="2">RNase H type-1 domain-containing protein</fullName>
    </recommendedName>
</protein>
<dbReference type="InterPro" id="IPR002156">
    <property type="entry name" value="RNaseH_domain"/>
</dbReference>
<keyword evidence="4" id="KW-1185">Reference proteome</keyword>
<keyword evidence="1" id="KW-0472">Membrane</keyword>
<dbReference type="GO" id="GO:0003676">
    <property type="term" value="F:nucleic acid binding"/>
    <property type="evidence" value="ECO:0007669"/>
    <property type="project" value="InterPro"/>
</dbReference>
<dbReference type="PANTHER" id="PTHR47723:SF19">
    <property type="entry name" value="POLYNUCLEOTIDYL TRANSFERASE, RIBONUCLEASE H-LIKE SUPERFAMILY PROTEIN"/>
    <property type="match status" value="1"/>
</dbReference>
<feature type="transmembrane region" description="Helical" evidence="1">
    <location>
        <begin position="15"/>
        <end position="34"/>
    </location>
</feature>
<feature type="non-terminal residue" evidence="3">
    <location>
        <position position="137"/>
    </location>
</feature>
<dbReference type="EMBL" id="JABFAB010000013">
    <property type="protein sequence ID" value="MBA0668202.1"/>
    <property type="molecule type" value="Genomic_DNA"/>
</dbReference>
<keyword evidence="1" id="KW-1133">Transmembrane helix</keyword>
<accession>A0A7J8W020</accession>
<comment type="caution">
    <text evidence="3">The sequence shown here is derived from an EMBL/GenBank/DDBJ whole genome shotgun (WGS) entry which is preliminary data.</text>
</comment>